<gene>
    <name evidence="2" type="ORF">PLEPLA_LOCUS41774</name>
</gene>
<feature type="compositionally biased region" description="Low complexity" evidence="1">
    <location>
        <begin position="1"/>
        <end position="10"/>
    </location>
</feature>
<evidence type="ECO:0000313" key="2">
    <source>
        <dbReference type="EMBL" id="CAB1454014.1"/>
    </source>
</evidence>
<name>A0A9N7VQU4_PLEPL</name>
<evidence type="ECO:0000256" key="1">
    <source>
        <dbReference type="SAM" id="MobiDB-lite"/>
    </source>
</evidence>
<feature type="compositionally biased region" description="Pro residues" evidence="1">
    <location>
        <begin position="11"/>
        <end position="29"/>
    </location>
</feature>
<evidence type="ECO:0000313" key="3">
    <source>
        <dbReference type="Proteomes" id="UP001153269"/>
    </source>
</evidence>
<proteinExistence type="predicted"/>
<dbReference type="EMBL" id="CADEAL010004195">
    <property type="protein sequence ID" value="CAB1454014.1"/>
    <property type="molecule type" value="Genomic_DNA"/>
</dbReference>
<organism evidence="2 3">
    <name type="scientific">Pleuronectes platessa</name>
    <name type="common">European plaice</name>
    <dbReference type="NCBI Taxonomy" id="8262"/>
    <lineage>
        <taxon>Eukaryota</taxon>
        <taxon>Metazoa</taxon>
        <taxon>Chordata</taxon>
        <taxon>Craniata</taxon>
        <taxon>Vertebrata</taxon>
        <taxon>Euteleostomi</taxon>
        <taxon>Actinopterygii</taxon>
        <taxon>Neopterygii</taxon>
        <taxon>Teleostei</taxon>
        <taxon>Neoteleostei</taxon>
        <taxon>Acanthomorphata</taxon>
        <taxon>Carangaria</taxon>
        <taxon>Pleuronectiformes</taxon>
        <taxon>Pleuronectoidei</taxon>
        <taxon>Pleuronectidae</taxon>
        <taxon>Pleuronectes</taxon>
    </lineage>
</organism>
<dbReference type="AlphaFoldDB" id="A0A9N7VQU4"/>
<dbReference type="Proteomes" id="UP001153269">
    <property type="component" value="Unassembled WGS sequence"/>
</dbReference>
<accession>A0A9N7VQU4</accession>
<keyword evidence="3" id="KW-1185">Reference proteome</keyword>
<comment type="caution">
    <text evidence="2">The sequence shown here is derived from an EMBL/GenBank/DDBJ whole genome shotgun (WGS) entry which is preliminary data.</text>
</comment>
<protein>
    <submittedName>
        <fullName evidence="2">Uncharacterized protein</fullName>
    </submittedName>
</protein>
<feature type="region of interest" description="Disordered" evidence="1">
    <location>
        <begin position="1"/>
        <end position="31"/>
    </location>
</feature>
<reference evidence="2" key="1">
    <citation type="submission" date="2020-03" db="EMBL/GenBank/DDBJ databases">
        <authorList>
            <person name="Weist P."/>
        </authorList>
    </citation>
    <scope>NUCLEOTIDE SEQUENCE</scope>
</reference>
<sequence length="92" mass="10025">MIFFFSSSSSSPPPPPSSSSPPSCAPPPRLSARYHVRPKLGKSPSVCPEAELHLGRSCAVPQRRETKQNEDQEKLTTLDCCFTCTMDSALET</sequence>